<organism evidence="2">
    <name type="scientific">Aegilops tauschii</name>
    <name type="common">Tausch's goatgrass</name>
    <name type="synonym">Aegilops squarrosa</name>
    <dbReference type="NCBI Taxonomy" id="37682"/>
    <lineage>
        <taxon>Eukaryota</taxon>
        <taxon>Viridiplantae</taxon>
        <taxon>Streptophyta</taxon>
        <taxon>Embryophyta</taxon>
        <taxon>Tracheophyta</taxon>
        <taxon>Spermatophyta</taxon>
        <taxon>Magnoliopsida</taxon>
        <taxon>Liliopsida</taxon>
        <taxon>Poales</taxon>
        <taxon>Poaceae</taxon>
        <taxon>BOP clade</taxon>
        <taxon>Pooideae</taxon>
        <taxon>Triticodae</taxon>
        <taxon>Triticeae</taxon>
        <taxon>Triticinae</taxon>
        <taxon>Aegilops</taxon>
    </lineage>
</organism>
<evidence type="ECO:0000259" key="1">
    <source>
        <dbReference type="Pfam" id="PF08268"/>
    </source>
</evidence>
<dbReference type="PANTHER" id="PTHR31672:SF2">
    <property type="entry name" value="F-BOX DOMAIN-CONTAINING PROTEIN"/>
    <property type="match status" value="1"/>
</dbReference>
<proteinExistence type="predicted"/>
<dbReference type="PANTHER" id="PTHR31672">
    <property type="entry name" value="BNACNNG10540D PROTEIN"/>
    <property type="match status" value="1"/>
</dbReference>
<dbReference type="InterPro" id="IPR013187">
    <property type="entry name" value="F-box-assoc_dom_typ3"/>
</dbReference>
<name>M8ASL8_AEGTA</name>
<dbReference type="AlphaFoldDB" id="M8ASL8"/>
<accession>M8ASL8</accession>
<sequence>MTGDHDDELNRTRGEAYHIEQHRDKLGRAITAGKPGEKYLAPHRLRRLLPPPSTGAGGEHDGRATIRRAPLQTNISRTCGRPCEVHLPHSSAPCWGPAAPQLRLADLPLITGEEPHLPSAVSAPPPIPSSDKTKAAAPQRLNRKLRQDDPYPRFLAFDHRAAADAQLHTVARFDKGFDLEASCDGLLVLSEFNHPTLSRTFSVCNPAMREHANLRLPPWDIIKTLGMYLHRPTGEYRLLLQRRSFIKGLPKHQTCCYILSLGSVDQSPRSIAWPETLSAYLLNLPARLHDSLHWHPKRDQSDSEPVVIVFDTIAESFRTMRAPFVPTNSYIFEMGDTLGFYSQSIATKYVDIWVLQNYDTEVWELKYRVKLPVAEIRRKFEGCDGYWNVDVVSVDGGVRLLIGGYGWLLYVDCDGKLIASFRRGRQSFCAPGARLKQSLIQHTFFPALDGYAMNASPFI</sequence>
<feature type="domain" description="F-box associated beta-propeller type 3" evidence="1">
    <location>
        <begin position="179"/>
        <end position="366"/>
    </location>
</feature>
<dbReference type="Pfam" id="PF08268">
    <property type="entry name" value="FBA_3"/>
    <property type="match status" value="1"/>
</dbReference>
<protein>
    <recommendedName>
        <fullName evidence="1">F-box associated beta-propeller type 3 domain-containing protein</fullName>
    </recommendedName>
</protein>
<evidence type="ECO:0000313" key="2">
    <source>
        <dbReference type="EnsemblPlants" id="EMT04424"/>
    </source>
</evidence>
<dbReference type="InterPro" id="IPR050796">
    <property type="entry name" value="SCF_F-box_component"/>
</dbReference>
<dbReference type="NCBIfam" id="TIGR01640">
    <property type="entry name" value="F_box_assoc_1"/>
    <property type="match status" value="1"/>
</dbReference>
<dbReference type="EnsemblPlants" id="EMT04424">
    <property type="protein sequence ID" value="EMT04424"/>
    <property type="gene ID" value="F775_15867"/>
</dbReference>
<reference evidence="2" key="1">
    <citation type="submission" date="2015-06" db="UniProtKB">
        <authorList>
            <consortium name="EnsemblPlants"/>
        </authorList>
    </citation>
    <scope>IDENTIFICATION</scope>
</reference>
<dbReference type="InterPro" id="IPR017451">
    <property type="entry name" value="F-box-assoc_interact_dom"/>
</dbReference>